<name>A0A9D3YN96_DREPO</name>
<dbReference type="Proteomes" id="UP000828390">
    <property type="component" value="Unassembled WGS sequence"/>
</dbReference>
<evidence type="ECO:0000313" key="3">
    <source>
        <dbReference type="Proteomes" id="UP000828390"/>
    </source>
</evidence>
<dbReference type="EMBL" id="JAIWYP010000015">
    <property type="protein sequence ID" value="KAH3701218.1"/>
    <property type="molecule type" value="Genomic_DNA"/>
</dbReference>
<reference evidence="2" key="1">
    <citation type="journal article" date="2019" name="bioRxiv">
        <title>The Genome of the Zebra Mussel, Dreissena polymorpha: A Resource for Invasive Species Research.</title>
        <authorList>
            <person name="McCartney M.A."/>
            <person name="Auch B."/>
            <person name="Kono T."/>
            <person name="Mallez S."/>
            <person name="Zhang Y."/>
            <person name="Obille A."/>
            <person name="Becker A."/>
            <person name="Abrahante J.E."/>
            <person name="Garbe J."/>
            <person name="Badalamenti J.P."/>
            <person name="Herman A."/>
            <person name="Mangelson H."/>
            <person name="Liachko I."/>
            <person name="Sullivan S."/>
            <person name="Sone E.D."/>
            <person name="Koren S."/>
            <person name="Silverstein K.A.T."/>
            <person name="Beckman K.B."/>
            <person name="Gohl D.M."/>
        </authorList>
    </citation>
    <scope>NUCLEOTIDE SEQUENCE</scope>
    <source>
        <strain evidence="2">Duluth1</strain>
        <tissue evidence="2">Whole animal</tissue>
    </source>
</reference>
<evidence type="ECO:0000313" key="2">
    <source>
        <dbReference type="EMBL" id="KAH3701218.1"/>
    </source>
</evidence>
<gene>
    <name evidence="2" type="ORF">DPMN_076201</name>
</gene>
<organism evidence="2 3">
    <name type="scientific">Dreissena polymorpha</name>
    <name type="common">Zebra mussel</name>
    <name type="synonym">Mytilus polymorpha</name>
    <dbReference type="NCBI Taxonomy" id="45954"/>
    <lineage>
        <taxon>Eukaryota</taxon>
        <taxon>Metazoa</taxon>
        <taxon>Spiralia</taxon>
        <taxon>Lophotrochozoa</taxon>
        <taxon>Mollusca</taxon>
        <taxon>Bivalvia</taxon>
        <taxon>Autobranchia</taxon>
        <taxon>Heteroconchia</taxon>
        <taxon>Euheterodonta</taxon>
        <taxon>Imparidentia</taxon>
        <taxon>Neoheterodontei</taxon>
        <taxon>Myida</taxon>
        <taxon>Dreissenoidea</taxon>
        <taxon>Dreissenidae</taxon>
        <taxon>Dreissena</taxon>
    </lineage>
</organism>
<accession>A0A9D3YN96</accession>
<dbReference type="AlphaFoldDB" id="A0A9D3YN96"/>
<comment type="caution">
    <text evidence="2">The sequence shown here is derived from an EMBL/GenBank/DDBJ whole genome shotgun (WGS) entry which is preliminary data.</text>
</comment>
<proteinExistence type="predicted"/>
<evidence type="ECO:0000256" key="1">
    <source>
        <dbReference type="SAM" id="MobiDB-lite"/>
    </source>
</evidence>
<feature type="region of interest" description="Disordered" evidence="1">
    <location>
        <begin position="25"/>
        <end position="44"/>
    </location>
</feature>
<reference evidence="2" key="2">
    <citation type="submission" date="2020-11" db="EMBL/GenBank/DDBJ databases">
        <authorList>
            <person name="McCartney M.A."/>
            <person name="Auch B."/>
            <person name="Kono T."/>
            <person name="Mallez S."/>
            <person name="Becker A."/>
            <person name="Gohl D.M."/>
            <person name="Silverstein K.A.T."/>
            <person name="Koren S."/>
            <person name="Bechman K.B."/>
            <person name="Herman A."/>
            <person name="Abrahante J.E."/>
            <person name="Garbe J."/>
        </authorList>
    </citation>
    <scope>NUCLEOTIDE SEQUENCE</scope>
    <source>
        <strain evidence="2">Duluth1</strain>
        <tissue evidence="2">Whole animal</tissue>
    </source>
</reference>
<protein>
    <submittedName>
        <fullName evidence="2">Uncharacterized protein</fullName>
    </submittedName>
</protein>
<sequence>MYMEEKTIKIKLLYPLHSSHFCPLGPPPYGRTQGRRDKDSNGTMIPLPQAQECQRSGVHTDRCILAVSDQYVSCIRKFPSH</sequence>
<keyword evidence="3" id="KW-1185">Reference proteome</keyword>